<dbReference type="Proteomes" id="UP001244011">
    <property type="component" value="Unassembled WGS sequence"/>
</dbReference>
<dbReference type="Gene3D" id="1.25.40.10">
    <property type="entry name" value="Tetratricopeptide repeat domain"/>
    <property type="match status" value="2"/>
</dbReference>
<accession>A0AAJ0FK48</accession>
<reference evidence="2" key="1">
    <citation type="submission" date="2023-06" db="EMBL/GenBank/DDBJ databases">
        <title>Genome-scale phylogeny and comparative genomics of the fungal order Sordariales.</title>
        <authorList>
            <consortium name="Lawrence Berkeley National Laboratory"/>
            <person name="Hensen N."/>
            <person name="Bonometti L."/>
            <person name="Westerberg I."/>
            <person name="Brannstrom I.O."/>
            <person name="Guillou S."/>
            <person name="Cros-Aarteil S."/>
            <person name="Calhoun S."/>
            <person name="Haridas S."/>
            <person name="Kuo A."/>
            <person name="Mondo S."/>
            <person name="Pangilinan J."/>
            <person name="Riley R."/>
            <person name="Labutti K."/>
            <person name="Andreopoulos B."/>
            <person name="Lipzen A."/>
            <person name="Chen C."/>
            <person name="Yanf M."/>
            <person name="Daum C."/>
            <person name="Ng V."/>
            <person name="Clum A."/>
            <person name="Steindorff A."/>
            <person name="Ohm R."/>
            <person name="Martin F."/>
            <person name="Silar P."/>
            <person name="Natvig D."/>
            <person name="Lalanne C."/>
            <person name="Gautier V."/>
            <person name="Ament-Velasquez S.L."/>
            <person name="Kruys A."/>
            <person name="Hutchinson M.I."/>
            <person name="Powell A.J."/>
            <person name="Barry K."/>
            <person name="Miller A.N."/>
            <person name="Grigoriev I.V."/>
            <person name="Debuchy R."/>
            <person name="Gladieux P."/>
            <person name="Thoren M.H."/>
            <person name="Johannesson H."/>
        </authorList>
    </citation>
    <scope>NUCLEOTIDE SEQUENCE</scope>
    <source>
        <strain evidence="2">8032-3</strain>
    </source>
</reference>
<dbReference type="InterPro" id="IPR011990">
    <property type="entry name" value="TPR-like_helical_dom_sf"/>
</dbReference>
<comment type="caution">
    <text evidence="2">The sequence shown here is derived from an EMBL/GenBank/DDBJ whole genome shotgun (WGS) entry which is preliminary data.</text>
</comment>
<keyword evidence="3" id="KW-1185">Reference proteome</keyword>
<evidence type="ECO:0000313" key="2">
    <source>
        <dbReference type="EMBL" id="KAK1771251.1"/>
    </source>
</evidence>
<dbReference type="AlphaFoldDB" id="A0AAJ0FK48"/>
<evidence type="ECO:0000313" key="3">
    <source>
        <dbReference type="Proteomes" id="UP001244011"/>
    </source>
</evidence>
<name>A0AAJ0FK48_9PEZI</name>
<keyword evidence="1" id="KW-0677">Repeat</keyword>
<protein>
    <recommendedName>
        <fullName evidence="4">Complex I intermediate-associated protein 84, mitochondrial</fullName>
    </recommendedName>
</protein>
<gene>
    <name evidence="2" type="ORF">QBC33DRAFT_608954</name>
</gene>
<sequence length="797" mass="90953">MRSHLSRNVYRRLLSHYGSPLPCLSLSAHPLAQHSARQPRPLIRRPSRRTFFNIFQKPPRELKEAEIEPGYVTLLQFRSLEVDGIRLPPRDELLQGFRTFFNHKLRHQKPLNSTQAFLAVRLLRHLVEELTLQDLRSARDAVLMPPKEASPDHLELSINLYEEIRKRAVREDEVDESQAELSSGGLAGEASAEDFKQYITAVTQYGGSVEAAARLTDYWQKLVDGDSMYKGAKALWVLVLRGLAREGREEDLVREAEKAENLGVEYMPPFHEVMTTFFASRDRVEDTKRWFDKPIYGKWLPTPETYKEVLKLSLRSGQQQWVQTVFQSLCDSNPHKALWDVIFQWAVLALNKGVDDVKQMMETMVQHTQDDKRIRPDTATINGLVAAAIEKKDPYLAERFIVLGNEMGIAPDATTYILQMDYRIDAKDLGGARAAYSKLENSLVSADEDLPVVNKFIRALCAVEPADTERILDLTGAVERRHVALEPDTVVALCMVFLKTDQQYEVIDTLSLHTVQYSLEEREKIEKAFVAYCLDRKNSTARVWDAYSLLRQFFPETDPSDRVLLMNAFFDRKRPDMACHVFGHMRAHANPSQRPTSNAYVQCLEGLGRCPDMESLRMVHNMLKMDTTAQMETRIYNALMIAYAGCDDASTALDFWSDITNSAEGPTYNSLAIVFRACEVLPFGDRKAREVWDKMQRMELEVPPFVFSAYCGAIAGQGHVEQVKRLILGMDSGVGYSPNLMTLGIAYNALPGQNQKDEFEDWAKEEYPEIWARLVTKGRKKTVEGLYKFNLVRDIKA</sequence>
<organism evidence="2 3">
    <name type="scientific">Phialemonium atrogriseum</name>
    <dbReference type="NCBI Taxonomy" id="1093897"/>
    <lineage>
        <taxon>Eukaryota</taxon>
        <taxon>Fungi</taxon>
        <taxon>Dikarya</taxon>
        <taxon>Ascomycota</taxon>
        <taxon>Pezizomycotina</taxon>
        <taxon>Sordariomycetes</taxon>
        <taxon>Sordariomycetidae</taxon>
        <taxon>Cephalothecales</taxon>
        <taxon>Cephalothecaceae</taxon>
        <taxon>Phialemonium</taxon>
    </lineage>
</organism>
<dbReference type="InterPro" id="IPR051222">
    <property type="entry name" value="PPR/CCM1_RNA-binding"/>
</dbReference>
<dbReference type="PANTHER" id="PTHR47942:SF63">
    <property type="entry name" value="PENTATRICOPEPTIDE REPEAT-CONTAINING PROTEIN"/>
    <property type="match status" value="1"/>
</dbReference>
<dbReference type="EMBL" id="MU838999">
    <property type="protein sequence ID" value="KAK1771251.1"/>
    <property type="molecule type" value="Genomic_DNA"/>
</dbReference>
<dbReference type="GeneID" id="85315559"/>
<evidence type="ECO:0008006" key="4">
    <source>
        <dbReference type="Google" id="ProtNLM"/>
    </source>
</evidence>
<dbReference type="RefSeq" id="XP_060287464.1">
    <property type="nucleotide sequence ID" value="XM_060432372.1"/>
</dbReference>
<proteinExistence type="predicted"/>
<evidence type="ECO:0000256" key="1">
    <source>
        <dbReference type="ARBA" id="ARBA00022737"/>
    </source>
</evidence>
<dbReference type="PANTHER" id="PTHR47942">
    <property type="entry name" value="TETRATRICOPEPTIDE REPEAT (TPR)-LIKE SUPERFAMILY PROTEIN-RELATED"/>
    <property type="match status" value="1"/>
</dbReference>